<dbReference type="Gene3D" id="1.10.10.10">
    <property type="entry name" value="Winged helix-like DNA-binding domain superfamily/Winged helix DNA-binding domain"/>
    <property type="match status" value="1"/>
</dbReference>
<dbReference type="EMBL" id="QOHR01000002">
    <property type="protein sequence ID" value="REC58617.1"/>
    <property type="molecule type" value="Genomic_DNA"/>
</dbReference>
<dbReference type="InterPro" id="IPR005119">
    <property type="entry name" value="LysR_subst-bd"/>
</dbReference>
<dbReference type="Pfam" id="PF03466">
    <property type="entry name" value="LysR_substrate"/>
    <property type="match status" value="1"/>
</dbReference>
<dbReference type="PRINTS" id="PR00039">
    <property type="entry name" value="HTHLYSR"/>
</dbReference>
<dbReference type="SUPFAM" id="SSF53850">
    <property type="entry name" value="Periplasmic binding protein-like II"/>
    <property type="match status" value="1"/>
</dbReference>
<protein>
    <submittedName>
        <fullName evidence="6">LysR family transcriptional regulator</fullName>
    </submittedName>
</protein>
<evidence type="ECO:0000256" key="4">
    <source>
        <dbReference type="ARBA" id="ARBA00023163"/>
    </source>
</evidence>
<dbReference type="Gene3D" id="3.40.190.10">
    <property type="entry name" value="Periplasmic binding protein-like II"/>
    <property type="match status" value="2"/>
</dbReference>
<dbReference type="Proteomes" id="UP000257131">
    <property type="component" value="Unassembled WGS sequence"/>
</dbReference>
<feature type="domain" description="HTH lysR-type" evidence="5">
    <location>
        <begin position="58"/>
        <end position="115"/>
    </location>
</feature>
<dbReference type="InterPro" id="IPR000847">
    <property type="entry name" value="LysR_HTH_N"/>
</dbReference>
<proteinExistence type="inferred from homology"/>
<evidence type="ECO:0000256" key="3">
    <source>
        <dbReference type="ARBA" id="ARBA00023125"/>
    </source>
</evidence>
<gene>
    <name evidence="6" type="ORF">DRV84_03405</name>
</gene>
<dbReference type="PANTHER" id="PTHR30579:SF7">
    <property type="entry name" value="HTH-TYPE TRANSCRIPTIONAL REGULATOR LRHA-RELATED"/>
    <property type="match status" value="1"/>
</dbReference>
<dbReference type="InterPro" id="IPR036388">
    <property type="entry name" value="WH-like_DNA-bd_sf"/>
</dbReference>
<evidence type="ECO:0000256" key="1">
    <source>
        <dbReference type="ARBA" id="ARBA00009437"/>
    </source>
</evidence>
<name>A0A3D9BYK4_9RHOB</name>
<dbReference type="SUPFAM" id="SSF46785">
    <property type="entry name" value="Winged helix' DNA-binding domain"/>
    <property type="match status" value="1"/>
</dbReference>
<sequence length="341" mass="36343">MMRPSGWVRPGAPGSGVAVMGWDPVGRGLSDAVRDRRLESICETSYSRCIYCDGSSVMTNDLLRAFLAVAESGGFSPAAALLNRTQSAVSLQIKRLEADLGVTLFARTSRSVTLTAEGRRLLPYARRLLTLADHAREEVARDRAPERIRFGLPGEQAETYLPGLLPRARAAQPGLQIEIVCDISSRLVAAFQAGDLDVILAVRHEPTRTGRPLGLKRMIWVAHPDFAPDPAAPLALALNPEGCIFRAHALAALGRAGRAWHEPYVSTSPIGLNQPVSAGLAATVKTRPSVPAGCVEAGARLGLPPLDAVQIDLHASPALVSEGFDWFVEAVAEEVRAEGAA</sequence>
<dbReference type="Pfam" id="PF00126">
    <property type="entry name" value="HTH_1"/>
    <property type="match status" value="1"/>
</dbReference>
<keyword evidence="7" id="KW-1185">Reference proteome</keyword>
<accession>A0A3D9BYK4</accession>
<evidence type="ECO:0000313" key="7">
    <source>
        <dbReference type="Proteomes" id="UP000257131"/>
    </source>
</evidence>
<dbReference type="InterPro" id="IPR050176">
    <property type="entry name" value="LTTR"/>
</dbReference>
<dbReference type="PROSITE" id="PS50931">
    <property type="entry name" value="HTH_LYSR"/>
    <property type="match status" value="1"/>
</dbReference>
<keyword evidence="2" id="KW-0805">Transcription regulation</keyword>
<dbReference type="GO" id="GO:0003677">
    <property type="term" value="F:DNA binding"/>
    <property type="evidence" value="ECO:0007669"/>
    <property type="project" value="UniProtKB-KW"/>
</dbReference>
<dbReference type="AlphaFoldDB" id="A0A3D9BYK4"/>
<organism evidence="6 7">
    <name type="scientific">Rhodosalinus sediminis</name>
    <dbReference type="NCBI Taxonomy" id="1940533"/>
    <lineage>
        <taxon>Bacteria</taxon>
        <taxon>Pseudomonadati</taxon>
        <taxon>Pseudomonadota</taxon>
        <taxon>Alphaproteobacteria</taxon>
        <taxon>Rhodobacterales</taxon>
        <taxon>Paracoccaceae</taxon>
        <taxon>Rhodosalinus</taxon>
    </lineage>
</organism>
<dbReference type="PANTHER" id="PTHR30579">
    <property type="entry name" value="TRANSCRIPTIONAL REGULATOR"/>
    <property type="match status" value="1"/>
</dbReference>
<dbReference type="GO" id="GO:0003700">
    <property type="term" value="F:DNA-binding transcription factor activity"/>
    <property type="evidence" value="ECO:0007669"/>
    <property type="project" value="InterPro"/>
</dbReference>
<comment type="similarity">
    <text evidence="1">Belongs to the LysR transcriptional regulatory family.</text>
</comment>
<comment type="caution">
    <text evidence="6">The sequence shown here is derived from an EMBL/GenBank/DDBJ whole genome shotgun (WGS) entry which is preliminary data.</text>
</comment>
<dbReference type="InterPro" id="IPR036390">
    <property type="entry name" value="WH_DNA-bd_sf"/>
</dbReference>
<evidence type="ECO:0000259" key="5">
    <source>
        <dbReference type="PROSITE" id="PS50931"/>
    </source>
</evidence>
<reference evidence="6 7" key="1">
    <citation type="journal article" date="2017" name="Int. J. Syst. Evol. Microbiol.">
        <title>Rhodosalinus sediminis gen. nov., sp. nov., isolated from marine saltern.</title>
        <authorList>
            <person name="Guo L.Y."/>
            <person name="Ling S.K."/>
            <person name="Li C.M."/>
            <person name="Chen G.J."/>
            <person name="Du Z.J."/>
        </authorList>
    </citation>
    <scope>NUCLEOTIDE SEQUENCE [LARGE SCALE GENOMIC DNA]</scope>
    <source>
        <strain evidence="6 7">WDN1C137</strain>
    </source>
</reference>
<evidence type="ECO:0000256" key="2">
    <source>
        <dbReference type="ARBA" id="ARBA00023015"/>
    </source>
</evidence>
<dbReference type="FunFam" id="1.10.10.10:FF:000001">
    <property type="entry name" value="LysR family transcriptional regulator"/>
    <property type="match status" value="1"/>
</dbReference>
<keyword evidence="3" id="KW-0238">DNA-binding</keyword>
<evidence type="ECO:0000313" key="6">
    <source>
        <dbReference type="EMBL" id="REC58617.1"/>
    </source>
</evidence>
<keyword evidence="4" id="KW-0804">Transcription</keyword>